<evidence type="ECO:0000313" key="3">
    <source>
        <dbReference type="Proteomes" id="UP001254813"/>
    </source>
</evidence>
<dbReference type="RefSeq" id="WP_310928634.1">
    <property type="nucleotide sequence ID" value="NZ_JAMQOQ010000002.1"/>
</dbReference>
<keyword evidence="1" id="KW-0812">Transmembrane</keyword>
<feature type="transmembrane region" description="Helical" evidence="1">
    <location>
        <begin position="20"/>
        <end position="43"/>
    </location>
</feature>
<organism evidence="2 3">
    <name type="scientific">Halogeometricum luteum</name>
    <dbReference type="NCBI Taxonomy" id="2950537"/>
    <lineage>
        <taxon>Archaea</taxon>
        <taxon>Methanobacteriati</taxon>
        <taxon>Methanobacteriota</taxon>
        <taxon>Stenosarchaea group</taxon>
        <taxon>Halobacteria</taxon>
        <taxon>Halobacteriales</taxon>
        <taxon>Haloferacaceae</taxon>
        <taxon>Halogeometricum</taxon>
    </lineage>
</organism>
<name>A0ABU2G3E4_9EURY</name>
<reference evidence="2 3" key="1">
    <citation type="submission" date="2022-06" db="EMBL/GenBank/DDBJ databases">
        <title>Halogeometricum sp. a new haloarchaeum isolate from saline soil.</title>
        <authorList>
            <person name="Strakova D."/>
            <person name="Galisteo C."/>
            <person name="Sanchez-Porro C."/>
            <person name="Ventosa A."/>
        </authorList>
    </citation>
    <scope>NUCLEOTIDE SEQUENCE [LARGE SCALE GENOMIC DNA]</scope>
    <source>
        <strain evidence="3">S3BR25-2</strain>
    </source>
</reference>
<evidence type="ECO:0000256" key="1">
    <source>
        <dbReference type="SAM" id="Phobius"/>
    </source>
</evidence>
<dbReference type="EMBL" id="JAMQOQ010000002">
    <property type="protein sequence ID" value="MDS0294829.1"/>
    <property type="molecule type" value="Genomic_DNA"/>
</dbReference>
<keyword evidence="1" id="KW-1133">Transmembrane helix</keyword>
<dbReference type="InterPro" id="IPR025098">
    <property type="entry name" value="DUF4013"/>
</dbReference>
<feature type="transmembrane region" description="Helical" evidence="1">
    <location>
        <begin position="140"/>
        <end position="159"/>
    </location>
</feature>
<protein>
    <submittedName>
        <fullName evidence="2">DUF4013 domain-containing protein</fullName>
    </submittedName>
</protein>
<feature type="transmembrane region" description="Helical" evidence="1">
    <location>
        <begin position="165"/>
        <end position="198"/>
    </location>
</feature>
<proteinExistence type="predicted"/>
<evidence type="ECO:0000313" key="2">
    <source>
        <dbReference type="EMBL" id="MDS0294829.1"/>
    </source>
</evidence>
<keyword evidence="3" id="KW-1185">Reference proteome</keyword>
<comment type="caution">
    <text evidence="2">The sequence shown here is derived from an EMBL/GenBank/DDBJ whole genome shotgun (WGS) entry which is preliminary data.</text>
</comment>
<sequence length="226" mass="23315">MLGDALSYLKNSDDWIPTVIIGGVLTLLSIFVLPVVIVQGYLVRVLESAAKGERAAPSFTDWGGLVVDGLKLLVVNLAYALVVVVPFFGLAVVLGVVGSLTSPSGDPSAAVGATFLLGSLVLALFGLVVGYFAPAGFANFAVEGSLGAAFDISTIASAATTGEYFKAWVLAALVGLVLGAIGSLLSPVLVGFLVLFYVQVAMYYLYGRGFAEGLSKKRRGVVESSV</sequence>
<accession>A0ABU2G3E4</accession>
<gene>
    <name evidence="2" type="ORF">NDI79_11675</name>
</gene>
<feature type="transmembrane region" description="Helical" evidence="1">
    <location>
        <begin position="109"/>
        <end position="133"/>
    </location>
</feature>
<feature type="transmembrane region" description="Helical" evidence="1">
    <location>
        <begin position="77"/>
        <end position="97"/>
    </location>
</feature>
<keyword evidence="1" id="KW-0472">Membrane</keyword>
<dbReference type="Pfam" id="PF13197">
    <property type="entry name" value="DUF4013"/>
    <property type="match status" value="1"/>
</dbReference>
<dbReference type="Proteomes" id="UP001254813">
    <property type="component" value="Unassembled WGS sequence"/>
</dbReference>